<proteinExistence type="predicted"/>
<dbReference type="Proteomes" id="UP000247715">
    <property type="component" value="Unassembled WGS sequence"/>
</dbReference>
<dbReference type="InterPro" id="IPR049890">
    <property type="entry name" value="VlpA-F-like_signal"/>
</dbReference>
<feature type="region of interest" description="Disordered" evidence="9">
    <location>
        <begin position="30"/>
        <end position="68"/>
    </location>
</feature>
<evidence type="ECO:0000256" key="6">
    <source>
        <dbReference type="ARBA" id="ARBA00023139"/>
    </source>
</evidence>
<evidence type="ECO:0000256" key="7">
    <source>
        <dbReference type="ARBA" id="ARBA00023288"/>
    </source>
</evidence>
<evidence type="ECO:0000256" key="5">
    <source>
        <dbReference type="ARBA" id="ARBA00023136"/>
    </source>
</evidence>
<keyword evidence="8" id="KW-0175">Coiled coil</keyword>
<feature type="chain" id="PRO_5016292709" description="Variable surface lipoprotein" evidence="10">
    <location>
        <begin position="25"/>
        <end position="307"/>
    </location>
</feature>
<feature type="coiled-coil region" evidence="8">
    <location>
        <begin position="232"/>
        <end position="266"/>
    </location>
</feature>
<sequence length="307" mass="36346">MKKINKVLLSLGFVSSILTLPLIAAKCDNKNKEESNVNPKPQPQPSPTPTPEPNPQPTPNPNPDNNENKIVIDKEIKEKLEELKILLKEVFANKKVFDQLKKEKKLDEFFKELNKTNKDGLTHFNDVLSNLGFIERFANKYENLSKNNDLDKKIIIKEINEFKNVLNSVWDSETKTFKLFNEYNIDYDENKNDTEERSKYDEISVKDTLQDIKRNLELFKEINKYVFDESKFSNEEEKKKTFESTKKELTEEINKIEKKYEEMSGVKIDRGELSKEELEKFWNEVYSFREDVFLKKKQELDKLRKQD</sequence>
<dbReference type="EMBL" id="QKLP01000002">
    <property type="protein sequence ID" value="PYF43675.1"/>
    <property type="molecule type" value="Genomic_DNA"/>
</dbReference>
<protein>
    <recommendedName>
        <fullName evidence="13">Variable surface lipoprotein</fullName>
    </recommendedName>
</protein>
<evidence type="ECO:0000256" key="8">
    <source>
        <dbReference type="SAM" id="Coils"/>
    </source>
</evidence>
<feature type="compositionally biased region" description="Pro residues" evidence="9">
    <location>
        <begin position="40"/>
        <end position="62"/>
    </location>
</feature>
<evidence type="ECO:0000256" key="10">
    <source>
        <dbReference type="SAM" id="SignalP"/>
    </source>
</evidence>
<evidence type="ECO:0000256" key="9">
    <source>
        <dbReference type="SAM" id="MobiDB-lite"/>
    </source>
</evidence>
<evidence type="ECO:0000313" key="11">
    <source>
        <dbReference type="EMBL" id="PYF43675.1"/>
    </source>
</evidence>
<keyword evidence="6" id="KW-0564">Palmitate</keyword>
<evidence type="ECO:0000256" key="3">
    <source>
        <dbReference type="ARBA" id="ARBA00022729"/>
    </source>
</evidence>
<feature type="signal peptide" evidence="10">
    <location>
        <begin position="1"/>
        <end position="24"/>
    </location>
</feature>
<keyword evidence="2" id="KW-1003">Cell membrane</keyword>
<reference evidence="11 12" key="1">
    <citation type="submission" date="2018-06" db="EMBL/GenBank/DDBJ databases">
        <title>Genomic Encyclopedia of Archaeal and Bacterial Type Strains, Phase II (KMG-II): from individual species to whole genera.</title>
        <authorList>
            <person name="Goeker M."/>
        </authorList>
    </citation>
    <scope>NUCLEOTIDE SEQUENCE [LARGE SCALE GENOMIC DNA]</scope>
    <source>
        <strain evidence="11 12">ATCC 29103</strain>
    </source>
</reference>
<name>A0A318U5R2_9BACT</name>
<keyword evidence="4" id="KW-0677">Repeat</keyword>
<accession>A0A318U5R2</accession>
<dbReference type="RefSeq" id="WP_110858164.1">
    <property type="nucleotide sequence ID" value="NZ_LS991949.1"/>
</dbReference>
<dbReference type="GO" id="GO:0005886">
    <property type="term" value="C:plasma membrane"/>
    <property type="evidence" value="ECO:0007669"/>
    <property type="project" value="UniProtKB-SubCell"/>
</dbReference>
<comment type="caution">
    <text evidence="11">The sequence shown here is derived from an EMBL/GenBank/DDBJ whole genome shotgun (WGS) entry which is preliminary data.</text>
</comment>
<evidence type="ECO:0008006" key="13">
    <source>
        <dbReference type="Google" id="ProtNLM"/>
    </source>
</evidence>
<gene>
    <name evidence="11" type="ORF">BCF88_10244</name>
</gene>
<dbReference type="AlphaFoldDB" id="A0A318U5R2"/>
<evidence type="ECO:0000313" key="12">
    <source>
        <dbReference type="Proteomes" id="UP000247715"/>
    </source>
</evidence>
<evidence type="ECO:0000256" key="1">
    <source>
        <dbReference type="ARBA" id="ARBA00004193"/>
    </source>
</evidence>
<evidence type="ECO:0000256" key="2">
    <source>
        <dbReference type="ARBA" id="ARBA00022475"/>
    </source>
</evidence>
<keyword evidence="3 10" id="KW-0732">Signal</keyword>
<comment type="subcellular location">
    <subcellularLocation>
        <location evidence="1">Cell membrane</location>
        <topology evidence="1">Lipid-anchor</topology>
    </subcellularLocation>
</comment>
<evidence type="ECO:0000256" key="4">
    <source>
        <dbReference type="ARBA" id="ARBA00022737"/>
    </source>
</evidence>
<organism evidence="11 12">
    <name type="scientific">Metamycoplasma alkalescens</name>
    <dbReference type="NCBI Taxonomy" id="45363"/>
    <lineage>
        <taxon>Bacteria</taxon>
        <taxon>Bacillati</taxon>
        <taxon>Mycoplasmatota</taxon>
        <taxon>Mycoplasmoidales</taxon>
        <taxon>Metamycoplasmataceae</taxon>
        <taxon>Metamycoplasma</taxon>
    </lineage>
</organism>
<dbReference type="NCBIfam" id="NF033817">
    <property type="entry name" value="Mplas_variab_LP"/>
    <property type="match status" value="1"/>
</dbReference>
<keyword evidence="5" id="KW-0472">Membrane</keyword>
<keyword evidence="7" id="KW-0449">Lipoprotein</keyword>